<dbReference type="CDD" id="cd16917">
    <property type="entry name" value="HATPase_UhpB-NarQ-NarX-like"/>
    <property type="match status" value="1"/>
</dbReference>
<reference evidence="10 11" key="1">
    <citation type="submission" date="2022-10" db="EMBL/GenBank/DDBJ databases">
        <title>Paenibacillus description and whole genome data of maize root bacterial community.</title>
        <authorList>
            <person name="Marton D."/>
            <person name="Farkas M."/>
            <person name="Cserhati M."/>
        </authorList>
    </citation>
    <scope>NUCLEOTIDE SEQUENCE [LARGE SCALE GENOMIC DNA]</scope>
    <source>
        <strain evidence="10 11">P96</strain>
    </source>
</reference>
<keyword evidence="7" id="KW-0378">Hydrolase</keyword>
<keyword evidence="11" id="KW-1185">Reference proteome</keyword>
<dbReference type="PANTHER" id="PTHR24421:SF55">
    <property type="entry name" value="SENSOR HISTIDINE KINASE YDFH"/>
    <property type="match status" value="1"/>
</dbReference>
<evidence type="ECO:0000256" key="3">
    <source>
        <dbReference type="ARBA" id="ARBA00022741"/>
    </source>
</evidence>
<evidence type="ECO:0000256" key="8">
    <source>
        <dbReference type="SAM" id="Coils"/>
    </source>
</evidence>
<evidence type="ECO:0000313" key="10">
    <source>
        <dbReference type="EMBL" id="MDP4098609.1"/>
    </source>
</evidence>
<dbReference type="Pfam" id="PF07730">
    <property type="entry name" value="HisKA_3"/>
    <property type="match status" value="1"/>
</dbReference>
<evidence type="ECO:0000256" key="4">
    <source>
        <dbReference type="ARBA" id="ARBA00022777"/>
    </source>
</evidence>
<evidence type="ECO:0000259" key="9">
    <source>
        <dbReference type="PROSITE" id="PS50109"/>
    </source>
</evidence>
<dbReference type="Gene3D" id="1.20.5.1930">
    <property type="match status" value="1"/>
</dbReference>
<comment type="function">
    <text evidence="7">Member of the two-component regulatory system DegS/DegU, which plays an important role in the transition growth phase.</text>
</comment>
<protein>
    <recommendedName>
        <fullName evidence="7">Signal transduction histidine-protein kinase/phosphatase DegS</fullName>
        <ecNumber evidence="7">2.7.13.3</ecNumber>
        <ecNumber evidence="7">3.1.3.-</ecNumber>
    </recommendedName>
</protein>
<evidence type="ECO:0000256" key="1">
    <source>
        <dbReference type="ARBA" id="ARBA00000085"/>
    </source>
</evidence>
<dbReference type="InterPro" id="IPR050482">
    <property type="entry name" value="Sensor_HK_TwoCompSys"/>
</dbReference>
<comment type="subcellular location">
    <subcellularLocation>
        <location evidence="7">Cytoplasm</location>
    </subcellularLocation>
</comment>
<dbReference type="GO" id="GO:0016301">
    <property type="term" value="F:kinase activity"/>
    <property type="evidence" value="ECO:0007669"/>
    <property type="project" value="UniProtKB-KW"/>
</dbReference>
<evidence type="ECO:0000313" key="11">
    <source>
        <dbReference type="Proteomes" id="UP001241848"/>
    </source>
</evidence>
<comment type="caution">
    <text evidence="10">The sequence shown here is derived from an EMBL/GenBank/DDBJ whole genome shotgun (WGS) entry which is preliminary data.</text>
</comment>
<keyword evidence="7" id="KW-0963">Cytoplasm</keyword>
<accession>A0ABT9FV52</accession>
<evidence type="ECO:0000256" key="7">
    <source>
        <dbReference type="PIRNR" id="PIRNR003169"/>
    </source>
</evidence>
<dbReference type="EC" id="3.1.3.-" evidence="7"/>
<evidence type="ECO:0000256" key="2">
    <source>
        <dbReference type="ARBA" id="ARBA00022679"/>
    </source>
</evidence>
<organism evidence="10 11">
    <name type="scientific">Paenibacillus zeirhizosphaerae</name>
    <dbReference type="NCBI Taxonomy" id="2987519"/>
    <lineage>
        <taxon>Bacteria</taxon>
        <taxon>Bacillati</taxon>
        <taxon>Bacillota</taxon>
        <taxon>Bacilli</taxon>
        <taxon>Bacillales</taxon>
        <taxon>Paenibacillaceae</taxon>
        <taxon>Paenibacillus</taxon>
    </lineage>
</organism>
<keyword evidence="5 7" id="KW-0067">ATP-binding</keyword>
<dbReference type="SMART" id="SM00387">
    <property type="entry name" value="HATPase_c"/>
    <property type="match status" value="1"/>
</dbReference>
<dbReference type="InterPro" id="IPR008595">
    <property type="entry name" value="DegS"/>
</dbReference>
<evidence type="ECO:0000256" key="6">
    <source>
        <dbReference type="ARBA" id="ARBA00023012"/>
    </source>
</evidence>
<dbReference type="InterPro" id="IPR011712">
    <property type="entry name" value="Sig_transdc_His_kin_sub3_dim/P"/>
</dbReference>
<dbReference type="EC" id="2.7.13.3" evidence="7"/>
<dbReference type="Pfam" id="PF02518">
    <property type="entry name" value="HATPase_c"/>
    <property type="match status" value="1"/>
</dbReference>
<dbReference type="InterPro" id="IPR005467">
    <property type="entry name" value="His_kinase_dom"/>
</dbReference>
<evidence type="ECO:0000256" key="5">
    <source>
        <dbReference type="ARBA" id="ARBA00022840"/>
    </source>
</evidence>
<feature type="domain" description="Histidine kinase" evidence="9">
    <location>
        <begin position="180"/>
        <end position="381"/>
    </location>
</feature>
<dbReference type="RefSeq" id="WP_305756231.1">
    <property type="nucleotide sequence ID" value="NZ_JAPCKK010000029.1"/>
</dbReference>
<dbReference type="InterPro" id="IPR016381">
    <property type="entry name" value="Sig_transdc_His_kinase_DegS"/>
</dbReference>
<keyword evidence="7" id="KW-0904">Protein phosphatase</keyword>
<dbReference type="PROSITE" id="PS50109">
    <property type="entry name" value="HIS_KIN"/>
    <property type="match status" value="1"/>
</dbReference>
<dbReference type="InterPro" id="IPR003594">
    <property type="entry name" value="HATPase_dom"/>
</dbReference>
<dbReference type="PIRSF" id="PIRSF003169">
    <property type="entry name" value="STHK_DegS"/>
    <property type="match status" value="1"/>
</dbReference>
<keyword evidence="4 7" id="KW-0418">Kinase</keyword>
<gene>
    <name evidence="10" type="ORF">OIN60_17900</name>
</gene>
<feature type="coiled-coil region" evidence="8">
    <location>
        <begin position="30"/>
        <end position="64"/>
    </location>
</feature>
<dbReference type="InterPro" id="IPR036890">
    <property type="entry name" value="HATPase_C_sf"/>
</dbReference>
<keyword evidence="6 7" id="KW-0902">Two-component regulatory system</keyword>
<dbReference type="Pfam" id="PF05384">
    <property type="entry name" value="DegS"/>
    <property type="match status" value="1"/>
</dbReference>
<keyword evidence="8" id="KW-0175">Coiled coil</keyword>
<dbReference type="Proteomes" id="UP001241848">
    <property type="component" value="Unassembled WGS sequence"/>
</dbReference>
<keyword evidence="2 7" id="KW-0808">Transferase</keyword>
<keyword evidence="3 7" id="KW-0547">Nucleotide-binding</keyword>
<dbReference type="PANTHER" id="PTHR24421">
    <property type="entry name" value="NITRATE/NITRITE SENSOR PROTEIN NARX-RELATED"/>
    <property type="match status" value="1"/>
</dbReference>
<proteinExistence type="predicted"/>
<name>A0ABT9FV52_9BACL</name>
<dbReference type="Gene3D" id="3.30.565.10">
    <property type="entry name" value="Histidine kinase-like ATPase, C-terminal domain"/>
    <property type="match status" value="1"/>
</dbReference>
<dbReference type="SUPFAM" id="SSF55874">
    <property type="entry name" value="ATPase domain of HSP90 chaperone/DNA topoisomerase II/histidine kinase"/>
    <property type="match status" value="1"/>
</dbReference>
<comment type="catalytic activity">
    <reaction evidence="1 7">
        <text>ATP + protein L-histidine = ADP + protein N-phospho-L-histidine.</text>
        <dbReference type="EC" id="2.7.13.3"/>
    </reaction>
</comment>
<dbReference type="EMBL" id="JAPCKK010000029">
    <property type="protein sequence ID" value="MDP4098609.1"/>
    <property type="molecule type" value="Genomic_DNA"/>
</dbReference>
<sequence>MDFQADVIDRVIKNAIQVMEKSKYQMFEVLDSARTELINLNQELQAVLKETAETIEKVDQLEMNYRRSRIRLTEVSRDFVRYTEEDIKTAYEKATQLQLDLMIYREKEMYLKARRDDLQKRAKSVEASVERAETIGSQMGVVLEYLSGELGQVTRIIESAKNRQLIGLKIILAQEEERKRISREIHDGPAQLLAHLVLRTEIVERMIAKQEFKMVQDEIIDLKRQVRSSLEEMRKVIFNLRPMALDDLGLIPTLRKYVQDFEEKTKIRAIFETRGKEHRLSSAMEAAIYRLIQEGLTNAAKHAYPTYVLVEITYQAQLVKIVVQDNGLGFKPELFEQKGKDHNHFGLIGMRERVELLEGRMEIESAENEGTKIVIHIPTNVEKGKE</sequence>